<evidence type="ECO:0000313" key="2">
    <source>
        <dbReference type="EMBL" id="RRT74610.1"/>
    </source>
</evidence>
<feature type="compositionally biased region" description="Basic and acidic residues" evidence="1">
    <location>
        <begin position="450"/>
        <end position="468"/>
    </location>
</feature>
<feature type="region of interest" description="Disordered" evidence="1">
    <location>
        <begin position="627"/>
        <end position="684"/>
    </location>
</feature>
<feature type="compositionally biased region" description="Polar residues" evidence="1">
    <location>
        <begin position="473"/>
        <end position="497"/>
    </location>
</feature>
<feature type="compositionally biased region" description="Polar residues" evidence="1">
    <location>
        <begin position="582"/>
        <end position="600"/>
    </location>
</feature>
<feature type="compositionally biased region" description="Basic and acidic residues" evidence="1">
    <location>
        <begin position="668"/>
        <end position="677"/>
    </location>
</feature>
<feature type="compositionally biased region" description="Basic and acidic residues" evidence="1">
    <location>
        <begin position="413"/>
        <end position="441"/>
    </location>
</feature>
<dbReference type="Proteomes" id="UP000287651">
    <property type="component" value="Unassembled WGS sequence"/>
</dbReference>
<dbReference type="EMBL" id="AMZH03002727">
    <property type="protein sequence ID" value="RRT74610.1"/>
    <property type="molecule type" value="Genomic_DNA"/>
</dbReference>
<dbReference type="PANTHER" id="PTHR31008">
    <property type="entry name" value="COP1-INTERACTING PROTEIN-RELATED"/>
    <property type="match status" value="1"/>
</dbReference>
<reference evidence="2 3" key="1">
    <citation type="journal article" date="2014" name="Agronomy (Basel)">
        <title>A Draft Genome Sequence for Ensete ventricosum, the Drought-Tolerant Tree Against Hunger.</title>
        <authorList>
            <person name="Harrison J."/>
            <person name="Moore K.A."/>
            <person name="Paszkiewicz K."/>
            <person name="Jones T."/>
            <person name="Grant M."/>
            <person name="Ambacheew D."/>
            <person name="Muzemil S."/>
            <person name="Studholme D.J."/>
        </authorList>
    </citation>
    <scope>NUCLEOTIDE SEQUENCE [LARGE SCALE GENOMIC DNA]</scope>
</reference>
<feature type="compositionally biased region" description="Basic and acidic residues" evidence="1">
    <location>
        <begin position="642"/>
        <end position="658"/>
    </location>
</feature>
<organism evidence="2 3">
    <name type="scientific">Ensete ventricosum</name>
    <name type="common">Abyssinian banana</name>
    <name type="synonym">Musa ensete</name>
    <dbReference type="NCBI Taxonomy" id="4639"/>
    <lineage>
        <taxon>Eukaryota</taxon>
        <taxon>Viridiplantae</taxon>
        <taxon>Streptophyta</taxon>
        <taxon>Embryophyta</taxon>
        <taxon>Tracheophyta</taxon>
        <taxon>Spermatophyta</taxon>
        <taxon>Magnoliopsida</taxon>
        <taxon>Liliopsida</taxon>
        <taxon>Zingiberales</taxon>
        <taxon>Musaceae</taxon>
        <taxon>Ensete</taxon>
    </lineage>
</organism>
<protein>
    <submittedName>
        <fullName evidence="2">Uncharacterized protein</fullName>
    </submittedName>
</protein>
<feature type="compositionally biased region" description="Basic and acidic residues" evidence="1">
    <location>
        <begin position="569"/>
        <end position="581"/>
    </location>
</feature>
<comment type="caution">
    <text evidence="2">The sequence shown here is derived from an EMBL/GenBank/DDBJ whole genome shotgun (WGS) entry which is preliminary data.</text>
</comment>
<proteinExistence type="predicted"/>
<evidence type="ECO:0000256" key="1">
    <source>
        <dbReference type="SAM" id="MobiDB-lite"/>
    </source>
</evidence>
<feature type="compositionally biased region" description="Polar residues" evidence="1">
    <location>
        <begin position="512"/>
        <end position="554"/>
    </location>
</feature>
<gene>
    <name evidence="2" type="ORF">B296_00028711</name>
</gene>
<feature type="region of interest" description="Disordered" evidence="1">
    <location>
        <begin position="413"/>
        <end position="612"/>
    </location>
</feature>
<accession>A0A427AEH8</accession>
<evidence type="ECO:0000313" key="3">
    <source>
        <dbReference type="Proteomes" id="UP000287651"/>
    </source>
</evidence>
<dbReference type="AlphaFoldDB" id="A0A427AEH8"/>
<dbReference type="PANTHER" id="PTHR31008:SF2">
    <property type="entry name" value="COP1-INTERACTING PROTEIN-LIKE PROTEIN"/>
    <property type="match status" value="1"/>
</dbReference>
<name>A0A427AEH8_ENSVE</name>
<sequence length="777" mass="86013">MSLIVLISSTLTNREACLRFMELWKKKHETGQWLEVEAAEAMSIRSEVSALNASGIIFAADSMMQKDHGDSQSVSGGDMVTESNGKAGICSEYESSDNSGSKFTSISVFCISFTVTKVLHLLLLFRQTDPFRYKEDGRTLSVEYSDASGHDKAAYGEEADSGNWQAFQNFLLRAEEKSRTFDGDMFTGEKEPRSKRKQSKGEADLIVLPERVYGDFHDQRIVGFNSVNGKAIRMKQAASDDQLLVSSNGRDSTYNKFKEIESGGGAYRRMSSDEFMIHGQEKLLSFKSPSDPLVDNMDEHASDAIKSSSYNITDESFLLPYRSGSQDPGSDSIIAIDMDSEFPSSLQKAQDSYDKGKDQLRYVADDLSLVPERAMESVSIGYDPAMDYEFQSPIENAVKQEAGNQEVLSAVTKEESKKLEKEKHLRASNDSMEKRRRDALVKKGTSSRLNQEEEERKRLEALKIERQKRIAARSNSTAAKSPSTPQHTKTRSATKPSPSLYRGSKFSDAEPISSSPLQKLPIRNSSNGYIDSQKATKSSRVNGSNHGLTRSASSLPEVRKESNGLMPEAKTDYIRMKRLSDPKSSNTHCASSVRSVTRDQVPNRGVPDDSQKKITAIMQLDKSKSATLPELRIKTPKMSSARVEKETTSKDTLQKETGSKASQVSDSINRKSTKEKPSSNSDKNPVIEKAVVCLENNVVTAPVVQEPDDMIDTKERSHGDGLGTGYAAIHAPPSPIVIDHSGEGKLNEQLSSYKVYFIKEKLHMFESDNAKIISLVA</sequence>